<dbReference type="EMBL" id="HBUE01352842">
    <property type="protein sequence ID" value="CAG6604290.1"/>
    <property type="molecule type" value="Transcribed_RNA"/>
</dbReference>
<name>A0A8D8L7N6_CULPI</name>
<reference evidence="2" key="1">
    <citation type="submission" date="2021-05" db="EMBL/GenBank/DDBJ databases">
        <authorList>
            <person name="Alioto T."/>
            <person name="Alioto T."/>
            <person name="Gomez Garrido J."/>
        </authorList>
    </citation>
    <scope>NUCLEOTIDE SEQUENCE</scope>
</reference>
<protein>
    <submittedName>
        <fullName evidence="2">(northern house mosquito) hypothetical protein</fullName>
    </submittedName>
</protein>
<dbReference type="EMBL" id="HBUE01245740">
    <property type="protein sequence ID" value="CAG6551991.1"/>
    <property type="molecule type" value="Transcribed_RNA"/>
</dbReference>
<feature type="region of interest" description="Disordered" evidence="1">
    <location>
        <begin position="1"/>
        <end position="52"/>
    </location>
</feature>
<proteinExistence type="predicted"/>
<sequence>MPSPLPQEDGSTAHAAGDCPAPRRSGSCLAVPPTPTAVSNSSGISRSPSSVATYQHRMRRSLPSCCSCEHLWQRTPDLKQLPLPPASAVLTAADPISARTRTFAYSVDAAPFRTSPTPCCHDLLQALSFSIHRCTSTQLFRATDCFDEFLL</sequence>
<organism evidence="2">
    <name type="scientific">Culex pipiens</name>
    <name type="common">House mosquito</name>
    <dbReference type="NCBI Taxonomy" id="7175"/>
    <lineage>
        <taxon>Eukaryota</taxon>
        <taxon>Metazoa</taxon>
        <taxon>Ecdysozoa</taxon>
        <taxon>Arthropoda</taxon>
        <taxon>Hexapoda</taxon>
        <taxon>Insecta</taxon>
        <taxon>Pterygota</taxon>
        <taxon>Neoptera</taxon>
        <taxon>Endopterygota</taxon>
        <taxon>Diptera</taxon>
        <taxon>Nematocera</taxon>
        <taxon>Culicoidea</taxon>
        <taxon>Culicidae</taxon>
        <taxon>Culicinae</taxon>
        <taxon>Culicini</taxon>
        <taxon>Culex</taxon>
        <taxon>Culex</taxon>
    </lineage>
</organism>
<dbReference type="AlphaFoldDB" id="A0A8D8L7N6"/>
<evidence type="ECO:0000313" key="2">
    <source>
        <dbReference type="EMBL" id="CAG6604290.1"/>
    </source>
</evidence>
<accession>A0A8D8L7N6</accession>
<feature type="compositionally biased region" description="Low complexity" evidence="1">
    <location>
        <begin position="39"/>
        <end position="50"/>
    </location>
</feature>
<evidence type="ECO:0000256" key="1">
    <source>
        <dbReference type="SAM" id="MobiDB-lite"/>
    </source>
</evidence>